<evidence type="ECO:0000313" key="2">
    <source>
        <dbReference type="Proteomes" id="UP000438429"/>
    </source>
</evidence>
<dbReference type="EMBL" id="VEVO01000004">
    <property type="protein sequence ID" value="KAF0043250.1"/>
    <property type="molecule type" value="Genomic_DNA"/>
</dbReference>
<dbReference type="AlphaFoldDB" id="A0A6A4THM8"/>
<protein>
    <submittedName>
        <fullName evidence="1">Uncharacterized protein</fullName>
    </submittedName>
</protein>
<proteinExistence type="predicted"/>
<reference evidence="1 2" key="1">
    <citation type="submission" date="2019-06" db="EMBL/GenBank/DDBJ databases">
        <title>Draft genomes of female and male turbot (Scophthalmus maximus).</title>
        <authorList>
            <person name="Xu H."/>
            <person name="Xu X.-W."/>
            <person name="Shao C."/>
            <person name="Chen S."/>
        </authorList>
    </citation>
    <scope>NUCLEOTIDE SEQUENCE [LARGE SCALE GENOMIC DNA]</scope>
    <source>
        <strain evidence="1">Ysfricsl-2016a</strain>
        <tissue evidence="1">Blood</tissue>
    </source>
</reference>
<gene>
    <name evidence="1" type="ORF">F2P81_004587</name>
</gene>
<comment type="caution">
    <text evidence="1">The sequence shown here is derived from an EMBL/GenBank/DDBJ whole genome shotgun (WGS) entry which is preliminary data.</text>
</comment>
<name>A0A6A4THM8_SCOMX</name>
<sequence>MMNWMLNTVTEETVCDWLPATCRRCDPQPAVRTDAVGFIDVIHALTRCRARGCSTSGGCLMRACPHGEDVVFISAPRMQASSGFVEKKNLNNADATLLWTIYSISVSITWIPWKNMGFCAIKQRHEKVLSSMNELQVFMTEYSLNLHQDSQCEKEF</sequence>
<accession>A0A6A4THM8</accession>
<dbReference type="Proteomes" id="UP000438429">
    <property type="component" value="Unassembled WGS sequence"/>
</dbReference>
<evidence type="ECO:0000313" key="1">
    <source>
        <dbReference type="EMBL" id="KAF0043250.1"/>
    </source>
</evidence>
<organism evidence="1 2">
    <name type="scientific">Scophthalmus maximus</name>
    <name type="common">Turbot</name>
    <name type="synonym">Psetta maxima</name>
    <dbReference type="NCBI Taxonomy" id="52904"/>
    <lineage>
        <taxon>Eukaryota</taxon>
        <taxon>Metazoa</taxon>
        <taxon>Chordata</taxon>
        <taxon>Craniata</taxon>
        <taxon>Vertebrata</taxon>
        <taxon>Euteleostomi</taxon>
        <taxon>Actinopterygii</taxon>
        <taxon>Neopterygii</taxon>
        <taxon>Teleostei</taxon>
        <taxon>Neoteleostei</taxon>
        <taxon>Acanthomorphata</taxon>
        <taxon>Carangaria</taxon>
        <taxon>Pleuronectiformes</taxon>
        <taxon>Pleuronectoidei</taxon>
        <taxon>Scophthalmidae</taxon>
        <taxon>Scophthalmus</taxon>
    </lineage>
</organism>